<feature type="region of interest" description="Disordered" evidence="1">
    <location>
        <begin position="238"/>
        <end position="290"/>
    </location>
</feature>
<proteinExistence type="predicted"/>
<protein>
    <submittedName>
        <fullName evidence="2">Uncharacterized protein</fullName>
    </submittedName>
</protein>
<dbReference type="AlphaFoldDB" id="A0A366DVQ6"/>
<feature type="region of interest" description="Disordered" evidence="1">
    <location>
        <begin position="73"/>
        <end position="197"/>
    </location>
</feature>
<accession>A0A366DVQ6</accession>
<feature type="compositionally biased region" description="Basic residues" evidence="1">
    <location>
        <begin position="142"/>
        <end position="151"/>
    </location>
</feature>
<dbReference type="EMBL" id="QNRE01000002">
    <property type="protein sequence ID" value="RBO94162.1"/>
    <property type="molecule type" value="Genomic_DNA"/>
</dbReference>
<feature type="compositionally biased region" description="Basic and acidic residues" evidence="1">
    <location>
        <begin position="21"/>
        <end position="34"/>
    </location>
</feature>
<sequence>MQPEHPRRLHAFTQNPRGRRIATDHDDLRALPRERSRHRERIPRAEFREPMATIQEPELVRIQVANRHRAFRQLSEGLETDSGDTDTTRTGDGEEPRHRPLTTGLRLAAAGRTAQMRAGRRDELPRQGCRRSSGRIETQNERRRHSGRRKRGEQPVPDRRFPHPGRSEQPHDRKHGSRPYDTPDGELASFSQPSTGPLPSLAVCGGLRLQLSRLPTWIAPTCVNAHIVIAIFNSGRLRRGLPEPSRDRETRAESPSPRCCGDAETPLPHHNSRPARLGPLPDSPTPEPYPETISVHNCTLNSHVGECAAAAGRGAGAGPVGG</sequence>
<evidence type="ECO:0000313" key="2">
    <source>
        <dbReference type="EMBL" id="RBO94162.1"/>
    </source>
</evidence>
<feature type="compositionally biased region" description="Basic and acidic residues" evidence="1">
    <location>
        <begin position="86"/>
        <end position="98"/>
    </location>
</feature>
<feature type="compositionally biased region" description="Basic and acidic residues" evidence="1">
    <location>
        <begin position="152"/>
        <end position="171"/>
    </location>
</feature>
<comment type="caution">
    <text evidence="2">The sequence shown here is derived from an EMBL/GenBank/DDBJ whole genome shotgun (WGS) entry which is preliminary data.</text>
</comment>
<feature type="region of interest" description="Disordered" evidence="1">
    <location>
        <begin position="1"/>
        <end position="45"/>
    </location>
</feature>
<evidence type="ECO:0000313" key="3">
    <source>
        <dbReference type="Proteomes" id="UP000252586"/>
    </source>
</evidence>
<name>A0A366DVQ6_9NOCA</name>
<dbReference type="Proteomes" id="UP000252586">
    <property type="component" value="Unassembled WGS sequence"/>
</dbReference>
<reference evidence="2 3" key="1">
    <citation type="submission" date="2018-06" db="EMBL/GenBank/DDBJ databases">
        <title>Genomic Encyclopedia of Type Strains, Phase IV (KMG-IV): sequencing the most valuable type-strain genomes for metagenomic binning, comparative biology and taxonomic classification.</title>
        <authorList>
            <person name="Goeker M."/>
        </authorList>
    </citation>
    <scope>NUCLEOTIDE SEQUENCE [LARGE SCALE GENOMIC DNA]</scope>
    <source>
        <strain evidence="2 3">DSM 44599</strain>
    </source>
</reference>
<evidence type="ECO:0000256" key="1">
    <source>
        <dbReference type="SAM" id="MobiDB-lite"/>
    </source>
</evidence>
<organism evidence="2 3">
    <name type="scientific">Nocardia puris</name>
    <dbReference type="NCBI Taxonomy" id="208602"/>
    <lineage>
        <taxon>Bacteria</taxon>
        <taxon>Bacillati</taxon>
        <taxon>Actinomycetota</taxon>
        <taxon>Actinomycetes</taxon>
        <taxon>Mycobacteriales</taxon>
        <taxon>Nocardiaceae</taxon>
        <taxon>Nocardia</taxon>
    </lineage>
</organism>
<gene>
    <name evidence="2" type="ORF">DFR74_102584</name>
</gene>
<keyword evidence="3" id="KW-1185">Reference proteome</keyword>
<feature type="compositionally biased region" description="Basic and acidic residues" evidence="1">
    <location>
        <begin position="240"/>
        <end position="252"/>
    </location>
</feature>